<dbReference type="Pfam" id="PF10720">
    <property type="entry name" value="DUF2515"/>
    <property type="match status" value="1"/>
</dbReference>
<name>A0A7X5C3C1_9BACL</name>
<protein>
    <submittedName>
        <fullName evidence="1">DUF2515 domain-containing protein</fullName>
    </submittedName>
</protein>
<dbReference type="AlphaFoldDB" id="A0A7X5C3C1"/>
<keyword evidence="2" id="KW-1185">Reference proteome</keyword>
<evidence type="ECO:0000313" key="2">
    <source>
        <dbReference type="Proteomes" id="UP000558113"/>
    </source>
</evidence>
<accession>A0A7X5C3C1</accession>
<evidence type="ECO:0000313" key="1">
    <source>
        <dbReference type="EMBL" id="NBC71209.1"/>
    </source>
</evidence>
<dbReference type="OrthoDB" id="2690514at2"/>
<sequence>MPQRRPQRTKLSLLGWLLHALRFIRNYALRKRHARSASHELAEHALPTGINQEAVRELFADIAKAGLESNKEQGGNHSVSGATAGINANLNASGPCDRLTEEQVSAGAGEGRGADQALTAYTERERSLIHRIHHETEVANRNNVTRTEAYRAVYYRCPELQWALLAHLVSRNGGWNMTDLQGDLLPELLDEETRRHMFILLERINALIFHDAYPQLLLYEASRKEGRDLSRMLPCFGVSRFMLPVWSQFWQRQDSVLLTTALIVNEQHVIEKPLVQSEYFKAHVLKKASFLLQIPLQTNTVVLPYGSPLDAGGEMMLAGLVLERFSELSERIEFGKRLYAILIGVPEVMKGVMAFVRGVHHTGSRADYAPHLFTRERSSGQGKASFQERLEGCSLLDGANKLLSPELSAAWEDMPFEPPAREDWFEHKDAVRTYFAALPLPDIFEITFEHCMALNKLELAVQARRRFGSHTKRR</sequence>
<dbReference type="EMBL" id="JAAAMU010000010">
    <property type="protein sequence ID" value="NBC71209.1"/>
    <property type="molecule type" value="Genomic_DNA"/>
</dbReference>
<dbReference type="Proteomes" id="UP000558113">
    <property type="component" value="Unassembled WGS sequence"/>
</dbReference>
<proteinExistence type="predicted"/>
<dbReference type="RefSeq" id="WP_161700940.1">
    <property type="nucleotide sequence ID" value="NZ_JAAAMU010000010.1"/>
</dbReference>
<gene>
    <name evidence="1" type="ORF">GT003_19615</name>
</gene>
<comment type="caution">
    <text evidence="1">The sequence shown here is derived from an EMBL/GenBank/DDBJ whole genome shotgun (WGS) entry which is preliminary data.</text>
</comment>
<reference evidence="1 2" key="1">
    <citation type="submission" date="2020-01" db="EMBL/GenBank/DDBJ databases">
        <title>Paenibacillus soybeanensis sp. nov. isolated from the nodules of soybean (Glycine max(L.) Merr).</title>
        <authorList>
            <person name="Wang H."/>
        </authorList>
    </citation>
    <scope>NUCLEOTIDE SEQUENCE [LARGE SCALE GENOMIC DNA]</scope>
    <source>
        <strain evidence="1 2">DSM 23054</strain>
    </source>
</reference>
<organism evidence="1 2">
    <name type="scientific">Paenibacillus sacheonensis</name>
    <dbReference type="NCBI Taxonomy" id="742054"/>
    <lineage>
        <taxon>Bacteria</taxon>
        <taxon>Bacillati</taxon>
        <taxon>Bacillota</taxon>
        <taxon>Bacilli</taxon>
        <taxon>Bacillales</taxon>
        <taxon>Paenibacillaceae</taxon>
        <taxon>Paenibacillus</taxon>
    </lineage>
</organism>
<dbReference type="InterPro" id="IPR019658">
    <property type="entry name" value="DUF2515"/>
</dbReference>